<evidence type="ECO:0000256" key="16">
    <source>
        <dbReference type="ARBA" id="ARBA00076328"/>
    </source>
</evidence>
<dbReference type="GO" id="GO:0004930">
    <property type="term" value="F:G protein-coupled receptor activity"/>
    <property type="evidence" value="ECO:0007669"/>
    <property type="project" value="UniProtKB-KW"/>
</dbReference>
<evidence type="ECO:0000256" key="15">
    <source>
        <dbReference type="ARBA" id="ARBA00072213"/>
    </source>
</evidence>
<feature type="transmembrane region" description="Helical" evidence="20">
    <location>
        <begin position="240"/>
        <end position="267"/>
    </location>
</feature>
<gene>
    <name evidence="22" type="primary">opn8c</name>
</gene>
<keyword evidence="4 20" id="KW-0812">Transmembrane</keyword>
<protein>
    <recommendedName>
        <fullName evidence="15">Opsin-5</fullName>
    </recommendedName>
    <alternativeName>
        <fullName evidence="18">G-protein coupled receptor 136</fullName>
    </alternativeName>
    <alternativeName>
        <fullName evidence="17">G-protein coupled receptor PGR12</fullName>
    </alternativeName>
    <alternativeName>
        <fullName evidence="16">Neuropsin</fullName>
    </alternativeName>
</protein>
<keyword evidence="3" id="KW-0716">Sensory transduction</keyword>
<evidence type="ECO:0000259" key="21">
    <source>
        <dbReference type="PROSITE" id="PS50262"/>
    </source>
</evidence>
<evidence type="ECO:0000256" key="12">
    <source>
        <dbReference type="ARBA" id="ARBA00023224"/>
    </source>
</evidence>
<evidence type="ECO:0000256" key="7">
    <source>
        <dbReference type="ARBA" id="ARBA00023136"/>
    </source>
</evidence>
<evidence type="ECO:0000256" key="10">
    <source>
        <dbReference type="ARBA" id="ARBA00023170"/>
    </source>
</evidence>
<evidence type="ECO:0000256" key="2">
    <source>
        <dbReference type="ARBA" id="ARBA00022475"/>
    </source>
</evidence>
<dbReference type="FunFam" id="1.20.1070.10:FF:000104">
    <property type="entry name" value="Opsin 5"/>
    <property type="match status" value="1"/>
</dbReference>
<keyword evidence="9" id="KW-1015">Disulfide bond</keyword>
<evidence type="ECO:0000256" key="9">
    <source>
        <dbReference type="ARBA" id="ARBA00023157"/>
    </source>
</evidence>
<feature type="transmembrane region" description="Helical" evidence="20">
    <location>
        <begin position="62"/>
        <end position="86"/>
    </location>
</feature>
<keyword evidence="12" id="KW-0807">Transducer</keyword>
<reference evidence="22" key="3">
    <citation type="submission" date="2025-09" db="UniProtKB">
        <authorList>
            <consortium name="Ensembl"/>
        </authorList>
    </citation>
    <scope>IDENTIFICATION</scope>
</reference>
<feature type="transmembrane region" description="Helical" evidence="20">
    <location>
        <begin position="27"/>
        <end position="50"/>
    </location>
</feature>
<feature type="domain" description="G-protein coupled receptors family 1 profile" evidence="21">
    <location>
        <begin position="41"/>
        <end position="297"/>
    </location>
</feature>
<evidence type="ECO:0000256" key="8">
    <source>
        <dbReference type="ARBA" id="ARBA00023139"/>
    </source>
</evidence>
<feature type="transmembrane region" description="Helical" evidence="20">
    <location>
        <begin position="98"/>
        <end position="121"/>
    </location>
</feature>
<comment type="subcellular location">
    <subcellularLocation>
        <location evidence="1">Cell membrane</location>
        <topology evidence="1">Multi-pass membrane protein</topology>
    </subcellularLocation>
</comment>
<evidence type="ECO:0000256" key="6">
    <source>
        <dbReference type="ARBA" id="ARBA00023040"/>
    </source>
</evidence>
<dbReference type="AlphaFoldDB" id="A0A671VCJ7"/>
<feature type="transmembrane region" description="Helical" evidence="20">
    <location>
        <begin position="188"/>
        <end position="209"/>
    </location>
</feature>
<evidence type="ECO:0000256" key="1">
    <source>
        <dbReference type="ARBA" id="ARBA00004651"/>
    </source>
</evidence>
<name>A0A671VCJ7_SPAAU</name>
<evidence type="ECO:0000256" key="4">
    <source>
        <dbReference type="ARBA" id="ARBA00022692"/>
    </source>
</evidence>
<evidence type="ECO:0000256" key="20">
    <source>
        <dbReference type="SAM" id="Phobius"/>
    </source>
</evidence>
<dbReference type="PRINTS" id="PR00237">
    <property type="entry name" value="GPCRRHODOPSN"/>
</dbReference>
<proteinExistence type="predicted"/>
<keyword evidence="10" id="KW-0675">Receptor</keyword>
<dbReference type="Proteomes" id="UP000472265">
    <property type="component" value="Chromosome 22"/>
</dbReference>
<keyword evidence="14" id="KW-0844">Vision</keyword>
<dbReference type="GO" id="GO:0007604">
    <property type="term" value="P:phototransduction, UV"/>
    <property type="evidence" value="ECO:0007669"/>
    <property type="project" value="UniProtKB-ARBA"/>
</dbReference>
<dbReference type="GO" id="GO:0005502">
    <property type="term" value="F:11-cis retinal binding"/>
    <property type="evidence" value="ECO:0007669"/>
    <property type="project" value="UniProtKB-ARBA"/>
</dbReference>
<keyword evidence="23" id="KW-1185">Reference proteome</keyword>
<evidence type="ECO:0000256" key="13">
    <source>
        <dbReference type="ARBA" id="ARBA00023288"/>
    </source>
</evidence>
<feature type="transmembrane region" description="Helical" evidence="20">
    <location>
        <begin position="141"/>
        <end position="162"/>
    </location>
</feature>
<evidence type="ECO:0000256" key="17">
    <source>
        <dbReference type="ARBA" id="ARBA00078374"/>
    </source>
</evidence>
<evidence type="ECO:0000313" key="23">
    <source>
        <dbReference type="Proteomes" id="UP000472265"/>
    </source>
</evidence>
<evidence type="ECO:0000256" key="18">
    <source>
        <dbReference type="ARBA" id="ARBA00082077"/>
    </source>
</evidence>
<reference evidence="22" key="2">
    <citation type="submission" date="2025-08" db="UniProtKB">
        <authorList>
            <consortium name="Ensembl"/>
        </authorList>
    </citation>
    <scope>IDENTIFICATION</scope>
</reference>
<dbReference type="InterPro" id="IPR000276">
    <property type="entry name" value="GPCR_Rhodpsn"/>
</dbReference>
<keyword evidence="6" id="KW-0297">G-protein coupled receptor</keyword>
<dbReference type="PANTHER" id="PTHR24240">
    <property type="entry name" value="OPSIN"/>
    <property type="match status" value="1"/>
</dbReference>
<feature type="transmembrane region" description="Helical" evidence="20">
    <location>
        <begin position="279"/>
        <end position="300"/>
    </location>
</feature>
<dbReference type="Gene3D" id="1.20.1070.10">
    <property type="entry name" value="Rhodopsin 7-helix transmembrane proteins"/>
    <property type="match status" value="1"/>
</dbReference>
<dbReference type="GeneTree" id="ENSGT01120000271854"/>
<evidence type="ECO:0000256" key="11">
    <source>
        <dbReference type="ARBA" id="ARBA00023180"/>
    </source>
</evidence>
<dbReference type="Ensembl" id="ENSSAUT00010026008.1">
    <property type="protein sequence ID" value="ENSSAUP00010024618.1"/>
    <property type="gene ID" value="ENSSAUG00010010788.1"/>
</dbReference>
<dbReference type="InterPro" id="IPR050125">
    <property type="entry name" value="GPCR_opsins"/>
</dbReference>
<dbReference type="GO" id="GO:0005886">
    <property type="term" value="C:plasma membrane"/>
    <property type="evidence" value="ECO:0007669"/>
    <property type="project" value="UniProtKB-SubCell"/>
</dbReference>
<keyword evidence="7 20" id="KW-0472">Membrane</keyword>
<organism evidence="22 23">
    <name type="scientific">Sparus aurata</name>
    <name type="common">Gilthead sea bream</name>
    <dbReference type="NCBI Taxonomy" id="8175"/>
    <lineage>
        <taxon>Eukaryota</taxon>
        <taxon>Metazoa</taxon>
        <taxon>Chordata</taxon>
        <taxon>Craniata</taxon>
        <taxon>Vertebrata</taxon>
        <taxon>Euteleostomi</taxon>
        <taxon>Actinopterygii</taxon>
        <taxon>Neopterygii</taxon>
        <taxon>Teleostei</taxon>
        <taxon>Neoteleostei</taxon>
        <taxon>Acanthomorphata</taxon>
        <taxon>Eupercaria</taxon>
        <taxon>Spariformes</taxon>
        <taxon>Sparidae</taxon>
        <taxon>Sparus</taxon>
    </lineage>
</organism>
<dbReference type="InterPro" id="IPR017452">
    <property type="entry name" value="GPCR_Rhodpsn_7TM"/>
</dbReference>
<evidence type="ECO:0000256" key="14">
    <source>
        <dbReference type="ARBA" id="ARBA00023305"/>
    </source>
</evidence>
<evidence type="ECO:0000256" key="19">
    <source>
        <dbReference type="SAM" id="MobiDB-lite"/>
    </source>
</evidence>
<reference evidence="22" key="1">
    <citation type="submission" date="2021-04" db="EMBL/GenBank/DDBJ databases">
        <authorList>
            <consortium name="Wellcome Sanger Institute Data Sharing"/>
        </authorList>
    </citation>
    <scope>NUCLEOTIDE SEQUENCE [LARGE SCALE GENOMIC DNA]</scope>
</reference>
<keyword evidence="2" id="KW-1003">Cell membrane</keyword>
<dbReference type="Pfam" id="PF00001">
    <property type="entry name" value="7tm_1"/>
    <property type="match status" value="1"/>
</dbReference>
<feature type="region of interest" description="Disordered" evidence="19">
    <location>
        <begin position="355"/>
        <end position="377"/>
    </location>
</feature>
<evidence type="ECO:0000313" key="22">
    <source>
        <dbReference type="Ensembl" id="ENSSAUP00010024618.1"/>
    </source>
</evidence>
<dbReference type="SUPFAM" id="SSF81321">
    <property type="entry name" value="Family A G protein-coupled receptor-like"/>
    <property type="match status" value="1"/>
</dbReference>
<keyword evidence="13" id="KW-0449">Lipoprotein</keyword>
<dbReference type="OrthoDB" id="5564849at2759"/>
<dbReference type="OMA" id="YLKTCYS"/>
<dbReference type="GO" id="GO:0007601">
    <property type="term" value="P:visual perception"/>
    <property type="evidence" value="ECO:0007669"/>
    <property type="project" value="UniProtKB-KW"/>
</dbReference>
<keyword evidence="8" id="KW-0564">Palmitate</keyword>
<keyword evidence="5 20" id="KW-1133">Transmembrane helix</keyword>
<sequence length="410" mass="46175">MPLNSSDHNRTISVFTSKLSPAADICVGLTILSVVLLSLLGNGLVLVICYRRRKKMVGSELLCVNLAVVDFFCCICFYPLSILSSFHHAWLGENITCIYYGLGCYIFGLCGMFTITAISIIRYLKTCYSLVYAVWLEGANIRIACTVWLVAAVWSSFPLFGWGEYVPEPYGLSCTIAWRGYHTSAKDAFYVICSFACFTLVPVLFIVVSQCRIIYKVSRFSDSLSARGIRNNLRYAEKRLSMMFFCISLGFVIAWAPYAVVSFLFIFHKENHYMAPEGFVFPALFAKSSHVYNPFIYFYFNKTFQREVRCLLLSVWPKLGGNRVGVHISTGHQVLPHPIHIQLQERGCVQKKNFSLSQDRPQGKRKGKATHTSSNPVHSRPVYTCWGSTSKNAPSLVDTKPAKHSLPVSI</sequence>
<dbReference type="InParanoid" id="A0A671VCJ7"/>
<evidence type="ECO:0000256" key="5">
    <source>
        <dbReference type="ARBA" id="ARBA00022989"/>
    </source>
</evidence>
<accession>A0A671VCJ7</accession>
<keyword evidence="11" id="KW-0325">Glycoprotein</keyword>
<evidence type="ECO:0000256" key="3">
    <source>
        <dbReference type="ARBA" id="ARBA00022606"/>
    </source>
</evidence>
<dbReference type="PROSITE" id="PS50262">
    <property type="entry name" value="G_PROTEIN_RECEP_F1_2"/>
    <property type="match status" value="1"/>
</dbReference>